<keyword evidence="3" id="KW-1185">Reference proteome</keyword>
<evidence type="ECO:0000313" key="3">
    <source>
        <dbReference type="Proteomes" id="UP001221898"/>
    </source>
</evidence>
<dbReference type="EMBL" id="JAINUG010000107">
    <property type="protein sequence ID" value="KAJ8396334.1"/>
    <property type="molecule type" value="Genomic_DNA"/>
</dbReference>
<name>A0AAD7S5D7_9TELE</name>
<accession>A0AAD7S5D7</accession>
<comment type="caution">
    <text evidence="2">The sequence shown here is derived from an EMBL/GenBank/DDBJ whole genome shotgun (WGS) entry which is preliminary data.</text>
</comment>
<evidence type="ECO:0000313" key="2">
    <source>
        <dbReference type="EMBL" id="KAJ8396334.1"/>
    </source>
</evidence>
<protein>
    <submittedName>
        <fullName evidence="2">Uncharacterized protein</fullName>
    </submittedName>
</protein>
<feature type="region of interest" description="Disordered" evidence="1">
    <location>
        <begin position="88"/>
        <end position="117"/>
    </location>
</feature>
<evidence type="ECO:0000256" key="1">
    <source>
        <dbReference type="SAM" id="MobiDB-lite"/>
    </source>
</evidence>
<sequence>MGRVRRWADQTSVGRGKQLHRQLATGLGCELACLRSRTYVSMQAKCVQPRPANPRGSCPVPHCSVSAALAGPSPCLLLARDRGDRWARSAASLTSRGHASDRQTPAPAPPGHPDGGAAVLEMQYHRGRSDGPEKCARSLLAVSFSHGSYQNSPAAVLTPESSD</sequence>
<reference evidence="2" key="1">
    <citation type="journal article" date="2023" name="Science">
        <title>Genome structures resolve the early diversification of teleost fishes.</title>
        <authorList>
            <person name="Parey E."/>
            <person name="Louis A."/>
            <person name="Montfort J."/>
            <person name="Bouchez O."/>
            <person name="Roques C."/>
            <person name="Iampietro C."/>
            <person name="Lluch J."/>
            <person name="Castinel A."/>
            <person name="Donnadieu C."/>
            <person name="Desvignes T."/>
            <person name="Floi Bucao C."/>
            <person name="Jouanno E."/>
            <person name="Wen M."/>
            <person name="Mejri S."/>
            <person name="Dirks R."/>
            <person name="Jansen H."/>
            <person name="Henkel C."/>
            <person name="Chen W.J."/>
            <person name="Zahm M."/>
            <person name="Cabau C."/>
            <person name="Klopp C."/>
            <person name="Thompson A.W."/>
            <person name="Robinson-Rechavi M."/>
            <person name="Braasch I."/>
            <person name="Lecointre G."/>
            <person name="Bobe J."/>
            <person name="Postlethwait J.H."/>
            <person name="Berthelot C."/>
            <person name="Roest Crollius H."/>
            <person name="Guiguen Y."/>
        </authorList>
    </citation>
    <scope>NUCLEOTIDE SEQUENCE</scope>
    <source>
        <strain evidence="2">NC1722</strain>
    </source>
</reference>
<dbReference type="Proteomes" id="UP001221898">
    <property type="component" value="Unassembled WGS sequence"/>
</dbReference>
<proteinExistence type="predicted"/>
<gene>
    <name evidence="2" type="ORF">AAFF_G00019110</name>
</gene>
<organism evidence="2 3">
    <name type="scientific">Aldrovandia affinis</name>
    <dbReference type="NCBI Taxonomy" id="143900"/>
    <lineage>
        <taxon>Eukaryota</taxon>
        <taxon>Metazoa</taxon>
        <taxon>Chordata</taxon>
        <taxon>Craniata</taxon>
        <taxon>Vertebrata</taxon>
        <taxon>Euteleostomi</taxon>
        <taxon>Actinopterygii</taxon>
        <taxon>Neopterygii</taxon>
        <taxon>Teleostei</taxon>
        <taxon>Notacanthiformes</taxon>
        <taxon>Halosauridae</taxon>
        <taxon>Aldrovandia</taxon>
    </lineage>
</organism>
<dbReference type="AlphaFoldDB" id="A0AAD7S5D7"/>